<accession>A0A1E3IMT6</accession>
<name>A0A1E3IMT6_9TREE</name>
<evidence type="ECO:0000313" key="3">
    <source>
        <dbReference type="Proteomes" id="UP000094819"/>
    </source>
</evidence>
<dbReference type="GeneID" id="30195641"/>
<dbReference type="Proteomes" id="UP000094819">
    <property type="component" value="Unassembled WGS sequence"/>
</dbReference>
<dbReference type="InterPro" id="IPR011009">
    <property type="entry name" value="Kinase-like_dom_sf"/>
</dbReference>
<dbReference type="PROSITE" id="PS50011">
    <property type="entry name" value="PROTEIN_KINASE_DOM"/>
    <property type="match status" value="1"/>
</dbReference>
<proteinExistence type="predicted"/>
<feature type="domain" description="Protein kinase" evidence="1">
    <location>
        <begin position="199"/>
        <end position="414"/>
    </location>
</feature>
<protein>
    <recommendedName>
        <fullName evidence="1">Protein kinase domain-containing protein</fullName>
    </recommendedName>
</protein>
<dbReference type="SUPFAM" id="SSF56112">
    <property type="entry name" value="Protein kinase-like (PK-like)"/>
    <property type="match status" value="1"/>
</dbReference>
<comment type="caution">
    <text evidence="2">The sequence shown here is derived from an EMBL/GenBank/DDBJ whole genome shotgun (WGS) entry which is preliminary data.</text>
</comment>
<dbReference type="OrthoDB" id="2596802at2759"/>
<dbReference type="GO" id="GO:0004672">
    <property type="term" value="F:protein kinase activity"/>
    <property type="evidence" value="ECO:0007669"/>
    <property type="project" value="InterPro"/>
</dbReference>
<gene>
    <name evidence="2" type="ORF">L198_06429</name>
</gene>
<reference evidence="2 3" key="1">
    <citation type="submission" date="2016-06" db="EMBL/GenBank/DDBJ databases">
        <title>Evolution of pathogenesis and genome organization in the Tremellales.</title>
        <authorList>
            <person name="Cuomo C."/>
            <person name="Litvintseva A."/>
            <person name="Heitman J."/>
            <person name="Chen Y."/>
            <person name="Sun S."/>
            <person name="Springer D."/>
            <person name="Dromer F."/>
            <person name="Young S."/>
            <person name="Zeng Q."/>
            <person name="Chapman S."/>
            <person name="Gujja S."/>
            <person name="Saif S."/>
            <person name="Birren B."/>
        </authorList>
    </citation>
    <scope>NUCLEOTIDE SEQUENCE [LARGE SCALE GENOMIC DNA]</scope>
    <source>
        <strain evidence="2 3">CBS 7118</strain>
    </source>
</reference>
<evidence type="ECO:0000313" key="2">
    <source>
        <dbReference type="EMBL" id="ODN89735.1"/>
    </source>
</evidence>
<dbReference type="AlphaFoldDB" id="A0A1E3IMT6"/>
<keyword evidence="3" id="KW-1185">Reference proteome</keyword>
<dbReference type="RefSeq" id="XP_019029644.1">
    <property type="nucleotide sequence ID" value="XM_019178488.1"/>
</dbReference>
<dbReference type="InterPro" id="IPR000719">
    <property type="entry name" value="Prot_kinase_dom"/>
</dbReference>
<dbReference type="EMBL" id="AWGH01000022">
    <property type="protein sequence ID" value="ODN89735.1"/>
    <property type="molecule type" value="Genomic_DNA"/>
</dbReference>
<organism evidence="2 3">
    <name type="scientific">Cryptococcus wingfieldii CBS 7118</name>
    <dbReference type="NCBI Taxonomy" id="1295528"/>
    <lineage>
        <taxon>Eukaryota</taxon>
        <taxon>Fungi</taxon>
        <taxon>Dikarya</taxon>
        <taxon>Basidiomycota</taxon>
        <taxon>Agaricomycotina</taxon>
        <taxon>Tremellomycetes</taxon>
        <taxon>Tremellales</taxon>
        <taxon>Cryptococcaceae</taxon>
        <taxon>Cryptococcus</taxon>
    </lineage>
</organism>
<dbReference type="GO" id="GO:0005524">
    <property type="term" value="F:ATP binding"/>
    <property type="evidence" value="ECO:0007669"/>
    <property type="project" value="InterPro"/>
</dbReference>
<sequence>MPTTIPSFGPIAKIASRQAQEDGFGLSVLDGKTRLIGRLGTTSEEEEEQIRLFFTEVVDRMHSRGSSSLFITDCQRFLVVQRLPDLDEPKSFHFSLSTLIGNAGPLDLNTPSDDLSPAHQPNLLTELPIGRYSIHLSGDKEARPDLLIHSYPLAIRDGNLIGPLDPESAVLPCLTSFHSSTASGDGETGQPGPTVISNLQIHEPVGIGRLWDSFLATLEVAEEGLFEGMKIGQKVTVIAKITSPSSYSGYPRDFPQQTARDAVLNKYRLYSTRLKHLQGSVVPRCYGLWGGVFKAKSQWDIGREIWVMLMEYGGKTLEDVYDAFTGVDDPSARRELLRQYERLHQANVLHQDIDIRHWLQRPGGGWMIIDFDGARELTGAQEDKEEKKEEMRRVNFELPQLNRSISSSPTYEHI</sequence>
<evidence type="ECO:0000259" key="1">
    <source>
        <dbReference type="PROSITE" id="PS50011"/>
    </source>
</evidence>